<feature type="compositionally biased region" description="Basic residues" evidence="2">
    <location>
        <begin position="138"/>
        <end position="147"/>
    </location>
</feature>
<feature type="compositionally biased region" description="Low complexity" evidence="2">
    <location>
        <begin position="106"/>
        <end position="123"/>
    </location>
</feature>
<name>A0A5C8ZID6_9ACTN</name>
<feature type="region of interest" description="Disordered" evidence="2">
    <location>
        <begin position="1"/>
        <end position="171"/>
    </location>
</feature>
<evidence type="ECO:0000256" key="1">
    <source>
        <dbReference type="SAM" id="Coils"/>
    </source>
</evidence>
<gene>
    <name evidence="3" type="ORF">FMM08_03680</name>
</gene>
<dbReference type="EMBL" id="VKAC01000002">
    <property type="protein sequence ID" value="TXR57652.1"/>
    <property type="molecule type" value="Genomic_DNA"/>
</dbReference>
<organism evidence="3 4">
    <name type="scientific">Quadrisphaera setariae</name>
    <dbReference type="NCBI Taxonomy" id="2593304"/>
    <lineage>
        <taxon>Bacteria</taxon>
        <taxon>Bacillati</taxon>
        <taxon>Actinomycetota</taxon>
        <taxon>Actinomycetes</taxon>
        <taxon>Kineosporiales</taxon>
        <taxon>Kineosporiaceae</taxon>
        <taxon>Quadrisphaera</taxon>
    </lineage>
</organism>
<dbReference type="OrthoDB" id="5422202at2"/>
<comment type="caution">
    <text evidence="3">The sequence shown here is derived from an EMBL/GenBank/DDBJ whole genome shotgun (WGS) entry which is preliminary data.</text>
</comment>
<accession>A0A5C8ZID6</accession>
<evidence type="ECO:0000256" key="2">
    <source>
        <dbReference type="SAM" id="MobiDB-lite"/>
    </source>
</evidence>
<feature type="compositionally biased region" description="Low complexity" evidence="2">
    <location>
        <begin position="1"/>
        <end position="34"/>
    </location>
</feature>
<dbReference type="InterPro" id="IPR007139">
    <property type="entry name" value="DUF349"/>
</dbReference>
<feature type="coiled-coil region" evidence="1">
    <location>
        <begin position="487"/>
        <end position="544"/>
    </location>
</feature>
<evidence type="ECO:0000313" key="3">
    <source>
        <dbReference type="EMBL" id="TXR57652.1"/>
    </source>
</evidence>
<protein>
    <submittedName>
        <fullName evidence="3">DUF349 domain-containing protein</fullName>
    </submittedName>
</protein>
<dbReference type="Pfam" id="PF03993">
    <property type="entry name" value="DUF349"/>
    <property type="match status" value="3"/>
</dbReference>
<sequence>MTEPTTTSESPEVAEVAEALQEAAAQDSAESTTESTERAADGPAAAEQEGTTTEPAAAEPVADAPAEAAPAAASDEAPGAAAEQPADAAGGTASEASEAPVEGESSEAPADGAAGSAAAAAPAPGSPKPGGQGGRPRPAPKPRRSPRPHAPTTRPAVRPPSDPTPWGRMDDQGVVWVRTAEGERQVGTVVDASEADALAHYGREFDALVAQVDIAEQRLMSAEVAPGEVVGQLRALRGSLSEVQAVGDVEGLAQRTRDLEAVAAARREEADAARAAAREAGLSTRMAIVEEAEQIAATDPERMQWRPSGDRLRELLDAWKDAQRAQRLDKKSEDDLWKRFSAARTSFDRARRTYFSALEDRNSEAKQAKERIVTEAEELSTSTAWGPTSTAYRQLMDRWKAAPRGSRKDDDALWVRFRAAQDAFFAARTAANDAEDESFRGNLVVKEELLVEAEKLLPVTDHRSARRALRGIQERWDAAGKVPRADLQRVEKRLRAVEQAVSDAEKATWKRTNPEVKARADSAVEQLERAVAGLEADLAAARAKGDARAEAQAEAALEARRLWLDAARRTAEEASG</sequence>
<reference evidence="3 4" key="1">
    <citation type="submission" date="2019-07" db="EMBL/GenBank/DDBJ databases">
        <title>Quadrisphaera sp. strain DD2A genome sequencing and assembly.</title>
        <authorList>
            <person name="Kim I."/>
        </authorList>
    </citation>
    <scope>NUCLEOTIDE SEQUENCE [LARGE SCALE GENOMIC DNA]</scope>
    <source>
        <strain evidence="3 4">DD2A</strain>
    </source>
</reference>
<keyword evidence="1" id="KW-0175">Coiled coil</keyword>
<dbReference type="Proteomes" id="UP000321234">
    <property type="component" value="Unassembled WGS sequence"/>
</dbReference>
<feature type="compositionally biased region" description="Low complexity" evidence="2">
    <location>
        <begin position="41"/>
        <end position="99"/>
    </location>
</feature>
<proteinExistence type="predicted"/>
<dbReference type="AlphaFoldDB" id="A0A5C8ZID6"/>
<keyword evidence="4" id="KW-1185">Reference proteome</keyword>
<evidence type="ECO:0000313" key="4">
    <source>
        <dbReference type="Proteomes" id="UP000321234"/>
    </source>
</evidence>